<evidence type="ECO:0000256" key="1">
    <source>
        <dbReference type="SAM" id="SignalP"/>
    </source>
</evidence>
<name>A0A7L5HNH9_9BACT</name>
<dbReference type="KEGG" id="carm:CARM_0821"/>
<sequence length="115" mass="13080">MKNNFKNVICIISVLYASMLNAGDLKNFIVDNNTPSNKEKPKSVNSKQPKDGIYDFEFSGKKYLLEVKKGLSTRAQCPNNKIIKISEEFKNPPTTPDGKKALMIYIQQKCMTTDW</sequence>
<evidence type="ECO:0000313" key="3">
    <source>
        <dbReference type="Proteomes" id="UP000509246"/>
    </source>
</evidence>
<evidence type="ECO:0000313" key="2">
    <source>
        <dbReference type="EMBL" id="QKF79732.1"/>
    </source>
</evidence>
<accession>A0A7L5HNH9</accession>
<feature type="signal peptide" evidence="1">
    <location>
        <begin position="1"/>
        <end position="22"/>
    </location>
</feature>
<dbReference type="GeneID" id="56586559"/>
<proteinExistence type="predicted"/>
<gene>
    <name evidence="2" type="ORF">CARM_0821</name>
</gene>
<feature type="chain" id="PRO_5029649744" evidence="1">
    <location>
        <begin position="23"/>
        <end position="115"/>
    </location>
</feature>
<keyword evidence="1" id="KW-0732">Signal</keyword>
<reference evidence="2 3" key="1">
    <citation type="submission" date="2020-05" db="EMBL/GenBank/DDBJ databases">
        <title>Complete genome sequencing of Campylobacter and Arcobacter type strains.</title>
        <authorList>
            <person name="Miller W.G."/>
            <person name="Yee E."/>
        </authorList>
    </citation>
    <scope>NUCLEOTIDE SEQUENCE [LARGE SCALE GENOMIC DNA]</scope>
    <source>
        <strain evidence="2 3">CCUG 73571</strain>
    </source>
</reference>
<dbReference type="EMBL" id="CP053825">
    <property type="protein sequence ID" value="QKF79732.1"/>
    <property type="molecule type" value="Genomic_DNA"/>
</dbReference>
<protein>
    <submittedName>
        <fullName evidence="2">Uncharacterized protein</fullName>
    </submittedName>
</protein>
<organism evidence="2 3">
    <name type="scientific">Campylobacter armoricus</name>
    <dbReference type="NCBI Taxonomy" id="2505970"/>
    <lineage>
        <taxon>Bacteria</taxon>
        <taxon>Pseudomonadati</taxon>
        <taxon>Campylobacterota</taxon>
        <taxon>Epsilonproteobacteria</taxon>
        <taxon>Campylobacterales</taxon>
        <taxon>Campylobacteraceae</taxon>
        <taxon>Campylobacter</taxon>
    </lineage>
</organism>
<dbReference type="RefSeq" id="WP_039666976.1">
    <property type="nucleotide sequence ID" value="NZ_CBCSFY010000002.1"/>
</dbReference>
<dbReference type="AlphaFoldDB" id="A0A7L5HNH9"/>
<dbReference type="Proteomes" id="UP000509246">
    <property type="component" value="Chromosome"/>
</dbReference>
<keyword evidence="3" id="KW-1185">Reference proteome</keyword>